<feature type="transmembrane region" description="Helical" evidence="8">
    <location>
        <begin position="368"/>
        <end position="392"/>
    </location>
</feature>
<organism evidence="10 11">
    <name type="scientific">Wickerhamomyces anomalus (strain ATCC 58044 / CBS 1984 / NCYC 433 / NRRL Y-366-8)</name>
    <name type="common">Yeast</name>
    <name type="synonym">Hansenula anomala</name>
    <dbReference type="NCBI Taxonomy" id="683960"/>
    <lineage>
        <taxon>Eukaryota</taxon>
        <taxon>Fungi</taxon>
        <taxon>Dikarya</taxon>
        <taxon>Ascomycota</taxon>
        <taxon>Saccharomycotina</taxon>
        <taxon>Saccharomycetes</taxon>
        <taxon>Phaffomycetales</taxon>
        <taxon>Wickerhamomycetaceae</taxon>
        <taxon>Wickerhamomyces</taxon>
    </lineage>
</organism>
<dbReference type="PANTHER" id="PTHR48022:SF50">
    <property type="entry name" value="HEXOSE TRANSPORTER HXT14"/>
    <property type="match status" value="1"/>
</dbReference>
<dbReference type="GO" id="GO:0005886">
    <property type="term" value="C:plasma membrane"/>
    <property type="evidence" value="ECO:0007669"/>
    <property type="project" value="TreeGrafter"/>
</dbReference>
<dbReference type="PROSITE" id="PS50850">
    <property type="entry name" value="MFS"/>
    <property type="match status" value="1"/>
</dbReference>
<dbReference type="STRING" id="683960.A0A1E3P7B1"/>
<feature type="transmembrane region" description="Helical" evidence="8">
    <location>
        <begin position="175"/>
        <end position="196"/>
    </location>
</feature>
<dbReference type="PROSITE" id="PS00216">
    <property type="entry name" value="SUGAR_TRANSPORT_1"/>
    <property type="match status" value="1"/>
</dbReference>
<dbReference type="InterPro" id="IPR003663">
    <property type="entry name" value="Sugar/inositol_transpt"/>
</dbReference>
<feature type="transmembrane region" description="Helical" evidence="8">
    <location>
        <begin position="301"/>
        <end position="322"/>
    </location>
</feature>
<name>A0A1E3P7B1_WICAA</name>
<proteinExistence type="inferred from homology"/>
<reference evidence="10 11" key="1">
    <citation type="journal article" date="2016" name="Proc. Natl. Acad. Sci. U.S.A.">
        <title>Comparative genomics of biotechnologically important yeasts.</title>
        <authorList>
            <person name="Riley R."/>
            <person name="Haridas S."/>
            <person name="Wolfe K.H."/>
            <person name="Lopes M.R."/>
            <person name="Hittinger C.T."/>
            <person name="Goeker M."/>
            <person name="Salamov A.A."/>
            <person name="Wisecaver J.H."/>
            <person name="Long T.M."/>
            <person name="Calvey C.H."/>
            <person name="Aerts A.L."/>
            <person name="Barry K.W."/>
            <person name="Choi C."/>
            <person name="Clum A."/>
            <person name="Coughlan A.Y."/>
            <person name="Deshpande S."/>
            <person name="Douglass A.P."/>
            <person name="Hanson S.J."/>
            <person name="Klenk H.-P."/>
            <person name="LaButti K.M."/>
            <person name="Lapidus A."/>
            <person name="Lindquist E.A."/>
            <person name="Lipzen A.M."/>
            <person name="Meier-Kolthoff J.P."/>
            <person name="Ohm R.A."/>
            <person name="Otillar R.P."/>
            <person name="Pangilinan J.L."/>
            <person name="Peng Y."/>
            <person name="Rokas A."/>
            <person name="Rosa C.A."/>
            <person name="Scheuner C."/>
            <person name="Sibirny A.A."/>
            <person name="Slot J.C."/>
            <person name="Stielow J.B."/>
            <person name="Sun H."/>
            <person name="Kurtzman C.P."/>
            <person name="Blackwell M."/>
            <person name="Grigoriev I.V."/>
            <person name="Jeffries T.W."/>
        </authorList>
    </citation>
    <scope>NUCLEOTIDE SEQUENCE [LARGE SCALE GENOMIC DNA]</scope>
    <source>
        <strain evidence="11">ATCC 58044 / CBS 1984 / NCYC 433 / NRRL Y-366-8</strain>
    </source>
</reference>
<dbReference type="Pfam" id="PF00083">
    <property type="entry name" value="Sugar_tr"/>
    <property type="match status" value="1"/>
</dbReference>
<comment type="subcellular location">
    <subcellularLocation>
        <location evidence="1">Membrane</location>
        <topology evidence="1">Multi-pass membrane protein</topology>
    </subcellularLocation>
</comment>
<dbReference type="InterPro" id="IPR020846">
    <property type="entry name" value="MFS_dom"/>
</dbReference>
<gene>
    <name evidence="10" type="ORF">WICANDRAFT_22341</name>
</gene>
<dbReference type="CDD" id="cd17356">
    <property type="entry name" value="MFS_HXT"/>
    <property type="match status" value="1"/>
</dbReference>
<keyword evidence="5 8" id="KW-1133">Transmembrane helix</keyword>
<evidence type="ECO:0000256" key="2">
    <source>
        <dbReference type="ARBA" id="ARBA00010992"/>
    </source>
</evidence>
<feature type="non-terminal residue" evidence="10">
    <location>
        <position position="469"/>
    </location>
</feature>
<dbReference type="InterPro" id="IPR050360">
    <property type="entry name" value="MFS_Sugar_Transporters"/>
</dbReference>
<dbReference type="PRINTS" id="PR00171">
    <property type="entry name" value="SUGRTRNSPORT"/>
</dbReference>
<dbReference type="PANTHER" id="PTHR48022">
    <property type="entry name" value="PLASTIDIC GLUCOSE TRANSPORTER 4"/>
    <property type="match status" value="1"/>
</dbReference>
<feature type="non-terminal residue" evidence="10">
    <location>
        <position position="1"/>
    </location>
</feature>
<dbReference type="NCBIfam" id="TIGR00879">
    <property type="entry name" value="SP"/>
    <property type="match status" value="1"/>
</dbReference>
<feature type="transmembrane region" description="Helical" evidence="8">
    <location>
        <begin position="434"/>
        <end position="453"/>
    </location>
</feature>
<feature type="domain" description="Major facilitator superfamily (MFS) profile" evidence="9">
    <location>
        <begin position="3"/>
        <end position="457"/>
    </location>
</feature>
<dbReference type="Gene3D" id="1.20.1250.20">
    <property type="entry name" value="MFS general substrate transporter like domains"/>
    <property type="match status" value="1"/>
</dbReference>
<evidence type="ECO:0000313" key="10">
    <source>
        <dbReference type="EMBL" id="ODQ61273.1"/>
    </source>
</evidence>
<dbReference type="AlphaFoldDB" id="A0A1E3P7B1"/>
<evidence type="ECO:0000259" key="9">
    <source>
        <dbReference type="PROSITE" id="PS50850"/>
    </source>
</evidence>
<dbReference type="SUPFAM" id="SSF103473">
    <property type="entry name" value="MFS general substrate transporter"/>
    <property type="match status" value="1"/>
</dbReference>
<dbReference type="RefSeq" id="XP_019040480.1">
    <property type="nucleotide sequence ID" value="XM_019180940.1"/>
</dbReference>
<keyword evidence="6 8" id="KW-0472">Membrane</keyword>
<evidence type="ECO:0000256" key="6">
    <source>
        <dbReference type="ARBA" id="ARBA00023136"/>
    </source>
</evidence>
<protein>
    <recommendedName>
        <fullName evidence="9">Major facilitator superfamily (MFS) profile domain-containing protein</fullName>
    </recommendedName>
</protein>
<keyword evidence="3 7" id="KW-0813">Transport</keyword>
<evidence type="ECO:0000256" key="4">
    <source>
        <dbReference type="ARBA" id="ARBA00022692"/>
    </source>
</evidence>
<evidence type="ECO:0000256" key="3">
    <source>
        <dbReference type="ARBA" id="ARBA00022448"/>
    </source>
</evidence>
<evidence type="ECO:0000256" key="8">
    <source>
        <dbReference type="SAM" id="Phobius"/>
    </source>
</evidence>
<feature type="transmembrane region" description="Helical" evidence="8">
    <location>
        <begin position="45"/>
        <end position="68"/>
    </location>
</feature>
<dbReference type="InterPro" id="IPR036259">
    <property type="entry name" value="MFS_trans_sf"/>
</dbReference>
<dbReference type="Proteomes" id="UP000094112">
    <property type="component" value="Unassembled WGS sequence"/>
</dbReference>
<feature type="transmembrane region" description="Helical" evidence="8">
    <location>
        <begin position="142"/>
        <end position="163"/>
    </location>
</feature>
<dbReference type="GO" id="GO:0005351">
    <property type="term" value="F:carbohydrate:proton symporter activity"/>
    <property type="evidence" value="ECO:0007669"/>
    <property type="project" value="TreeGrafter"/>
</dbReference>
<dbReference type="GeneID" id="30198186"/>
<evidence type="ECO:0000256" key="1">
    <source>
        <dbReference type="ARBA" id="ARBA00004141"/>
    </source>
</evidence>
<feature type="transmembrane region" description="Helical" evidence="8">
    <location>
        <begin position="329"/>
        <end position="348"/>
    </location>
</feature>
<feature type="transmembrane region" description="Helical" evidence="8">
    <location>
        <begin position="262"/>
        <end position="281"/>
    </location>
</feature>
<evidence type="ECO:0000313" key="11">
    <source>
        <dbReference type="Proteomes" id="UP000094112"/>
    </source>
</evidence>
<feature type="transmembrane region" description="Helical" evidence="8">
    <location>
        <begin position="109"/>
        <end position="130"/>
    </location>
</feature>
<sequence length="469" mass="51283">ILLCITTSFSGFIFGWDVGTIGGISNMASFRNCFAPLDATNGTHVFSSIVVGLIISVFNAGCAIGGLTIPKICDSKGRRFGIFISILIYLVGNVIQLTSVLSGSWVQVLIGRIITGLAIGSTSVLTPMFISESSPLKIRGAMVVFYQLMITLGILLGNVVNFASKASYEGLNTEWMIPIALCFVWSFMILVGLVFMPESPVFLISIGDREGAIKSVAKLNNLSVNNALVLRIVADIVDTSNRIKQDIGDVKWNEFLIGKPRLFLRLVIGMIIMFFQQFSGANYFFYYGTTLFNSVGLEDSYVTAIILAAVNFLSTFGGVYFVERFGRKFCLLVGSIGMFTCMVIYSSLGSFALLDQVSGLEKTSVGAVMILFTCVYIFFFATTWGPVSFVVVSELYPVRVRATSMSIATSINWFSNFLISLFTPFITKAIGFKYGYVFVGCLFVSALFVGFFVPETKGLNIDQIDALYS</sequence>
<dbReference type="InterPro" id="IPR005829">
    <property type="entry name" value="Sugar_transporter_CS"/>
</dbReference>
<dbReference type="EMBL" id="KV454209">
    <property type="protein sequence ID" value="ODQ61273.1"/>
    <property type="molecule type" value="Genomic_DNA"/>
</dbReference>
<evidence type="ECO:0000256" key="7">
    <source>
        <dbReference type="RuleBase" id="RU003346"/>
    </source>
</evidence>
<keyword evidence="4 8" id="KW-0812">Transmembrane</keyword>
<feature type="transmembrane region" description="Helical" evidence="8">
    <location>
        <begin position="404"/>
        <end position="422"/>
    </location>
</feature>
<comment type="similarity">
    <text evidence="2 7">Belongs to the major facilitator superfamily. Sugar transporter (TC 2.A.1.1) family.</text>
</comment>
<accession>A0A1E3P7B1</accession>
<keyword evidence="11" id="KW-1185">Reference proteome</keyword>
<feature type="transmembrane region" description="Helical" evidence="8">
    <location>
        <begin position="80"/>
        <end position="103"/>
    </location>
</feature>
<dbReference type="PROSITE" id="PS00217">
    <property type="entry name" value="SUGAR_TRANSPORT_2"/>
    <property type="match status" value="1"/>
</dbReference>
<dbReference type="OrthoDB" id="2241241at2759"/>
<dbReference type="InterPro" id="IPR005828">
    <property type="entry name" value="MFS_sugar_transport-like"/>
</dbReference>
<evidence type="ECO:0000256" key="5">
    <source>
        <dbReference type="ARBA" id="ARBA00022989"/>
    </source>
</evidence>